<comment type="subcellular location">
    <subcellularLocation>
        <location evidence="1">Cell envelope</location>
    </subcellularLocation>
</comment>
<feature type="domain" description="Solute-binding protein family 3/N-terminal" evidence="4">
    <location>
        <begin position="36"/>
        <end position="259"/>
    </location>
</feature>
<dbReference type="GO" id="GO:0015276">
    <property type="term" value="F:ligand-gated monoatomic ion channel activity"/>
    <property type="evidence" value="ECO:0007669"/>
    <property type="project" value="InterPro"/>
</dbReference>
<organism evidence="6">
    <name type="scientific">Ignisphaera aggregans</name>
    <dbReference type="NCBI Taxonomy" id="334771"/>
    <lineage>
        <taxon>Archaea</taxon>
        <taxon>Thermoproteota</taxon>
        <taxon>Thermoprotei</taxon>
        <taxon>Desulfurococcales</taxon>
        <taxon>Desulfurococcaceae</taxon>
        <taxon>Ignisphaera</taxon>
    </lineage>
</organism>
<dbReference type="InterPro" id="IPR018313">
    <property type="entry name" value="SBP_3_CS"/>
</dbReference>
<keyword evidence="3" id="KW-1133">Transmembrane helix</keyword>
<evidence type="ECO:0000313" key="7">
    <source>
        <dbReference type="EMBL" id="HHQ50479.1"/>
    </source>
</evidence>
<keyword evidence="3" id="KW-0812">Transmembrane</keyword>
<proteinExistence type="predicted"/>
<dbReference type="PANTHER" id="PTHR35936">
    <property type="entry name" value="MEMBRANE-BOUND LYTIC MUREIN TRANSGLYCOSYLASE F"/>
    <property type="match status" value="1"/>
</dbReference>
<dbReference type="EMBL" id="DSLL01000011">
    <property type="protein sequence ID" value="HEH30893.1"/>
    <property type="molecule type" value="Genomic_DNA"/>
</dbReference>
<reference evidence="6" key="1">
    <citation type="journal article" date="2020" name="mSystems">
        <title>Genome- and Community-Level Interaction Insights into Carbon Utilization and Element Cycling Functions of Hydrothermarchaeota in Hydrothermal Sediment.</title>
        <authorList>
            <person name="Zhou Z."/>
            <person name="Liu Y."/>
            <person name="Xu W."/>
            <person name="Pan J."/>
            <person name="Luo Z.H."/>
            <person name="Li M."/>
        </authorList>
    </citation>
    <scope>NUCLEOTIDE SEQUENCE [LARGE SCALE GENOMIC DNA]</scope>
    <source>
        <strain evidence="7">SpSt-1105</strain>
        <strain evidence="6">SpSt-27</strain>
    </source>
</reference>
<dbReference type="Pfam" id="PF00497">
    <property type="entry name" value="SBP_bac_3"/>
    <property type="match status" value="1"/>
</dbReference>
<evidence type="ECO:0000256" key="3">
    <source>
        <dbReference type="SAM" id="Phobius"/>
    </source>
</evidence>
<evidence type="ECO:0000313" key="6">
    <source>
        <dbReference type="EMBL" id="HEH30893.1"/>
    </source>
</evidence>
<evidence type="ECO:0000259" key="5">
    <source>
        <dbReference type="SMART" id="SM00079"/>
    </source>
</evidence>
<dbReference type="SMART" id="SM00079">
    <property type="entry name" value="PBPe"/>
    <property type="match status" value="1"/>
</dbReference>
<feature type="transmembrane region" description="Helical" evidence="3">
    <location>
        <begin position="7"/>
        <end position="29"/>
    </location>
</feature>
<dbReference type="InterPro" id="IPR001320">
    <property type="entry name" value="Iontro_rcpt_C"/>
</dbReference>
<dbReference type="Gene3D" id="3.40.190.10">
    <property type="entry name" value="Periplasmic binding protein-like II"/>
    <property type="match status" value="2"/>
</dbReference>
<dbReference type="PROSITE" id="PS01039">
    <property type="entry name" value="SBP_BACTERIAL_3"/>
    <property type="match status" value="1"/>
</dbReference>
<dbReference type="GO" id="GO:0016020">
    <property type="term" value="C:membrane"/>
    <property type="evidence" value="ECO:0007669"/>
    <property type="project" value="InterPro"/>
</dbReference>
<gene>
    <name evidence="7" type="ORF">ENM66_03910</name>
    <name evidence="6" type="ORF">ENP99_02105</name>
</gene>
<dbReference type="SUPFAM" id="SSF53850">
    <property type="entry name" value="Periplasmic binding protein-like II"/>
    <property type="match status" value="1"/>
</dbReference>
<dbReference type="SMART" id="SM00062">
    <property type="entry name" value="PBPb"/>
    <property type="match status" value="1"/>
</dbReference>
<evidence type="ECO:0000259" key="4">
    <source>
        <dbReference type="SMART" id="SM00062"/>
    </source>
</evidence>
<dbReference type="InterPro" id="IPR001638">
    <property type="entry name" value="Solute-binding_3/MltF_N"/>
</dbReference>
<dbReference type="EMBL" id="DRYQ01000055">
    <property type="protein sequence ID" value="HHQ50479.1"/>
    <property type="molecule type" value="Genomic_DNA"/>
</dbReference>
<keyword evidence="3" id="KW-0472">Membrane</keyword>
<protein>
    <submittedName>
        <fullName evidence="6">Basic amino acid ABC transporter substrate-binding protein</fullName>
    </submittedName>
</protein>
<dbReference type="PANTHER" id="PTHR35936:SF17">
    <property type="entry name" value="ARGININE-BINDING EXTRACELLULAR PROTEIN ARTP"/>
    <property type="match status" value="1"/>
</dbReference>
<accession>A0A7J2T9G4</accession>
<sequence>MMKISTLIIIAVILIVVIGVAVFVVSPLIQQSGKKVLRVGTSPDFPPFEYIDEKTGEVVGIDIDLVKALANKLGYDVQIIQMDFDGLIPALLNKQIDVIASGMTITEERAQVVAFTVPYWRADQAILVHKDSSYEFKSLDDLVGKTVGVQSGTTAQLMLQDFVNETGKNINIKIYSSYVLAVQDLENGKTDAVVVDSPVAKMFENVRNVKITGIIQTNENYGFAVRKEDAELLNKLNNALKEFLNSAEWQAILQKYLGS</sequence>
<feature type="domain" description="Ionotropic glutamate receptor C-terminal" evidence="5">
    <location>
        <begin position="36"/>
        <end position="259"/>
    </location>
</feature>
<keyword evidence="2" id="KW-0732">Signal</keyword>
<comment type="caution">
    <text evidence="6">The sequence shown here is derived from an EMBL/GenBank/DDBJ whole genome shotgun (WGS) entry which is preliminary data.</text>
</comment>
<dbReference type="AlphaFoldDB" id="A0A7J2T9G4"/>
<evidence type="ECO:0000256" key="1">
    <source>
        <dbReference type="ARBA" id="ARBA00004196"/>
    </source>
</evidence>
<evidence type="ECO:0000256" key="2">
    <source>
        <dbReference type="ARBA" id="ARBA00022729"/>
    </source>
</evidence>
<name>A0A7J2T9G4_9CREN</name>
<dbReference type="CDD" id="cd13624">
    <property type="entry name" value="PBP2_Arg_Lys_His"/>
    <property type="match status" value="1"/>
</dbReference>